<comment type="caution">
    <text evidence="2">The sequence shown here is derived from an EMBL/GenBank/DDBJ whole genome shotgun (WGS) entry which is preliminary data.</text>
</comment>
<organism evidence="2 3">
    <name type="scientific">Plakobranchus ocellatus</name>
    <dbReference type="NCBI Taxonomy" id="259542"/>
    <lineage>
        <taxon>Eukaryota</taxon>
        <taxon>Metazoa</taxon>
        <taxon>Spiralia</taxon>
        <taxon>Lophotrochozoa</taxon>
        <taxon>Mollusca</taxon>
        <taxon>Gastropoda</taxon>
        <taxon>Heterobranchia</taxon>
        <taxon>Euthyneura</taxon>
        <taxon>Panpulmonata</taxon>
        <taxon>Sacoglossa</taxon>
        <taxon>Placobranchoidea</taxon>
        <taxon>Plakobranchidae</taxon>
        <taxon>Plakobranchus</taxon>
    </lineage>
</organism>
<gene>
    <name evidence="2" type="ORF">PoB_003018100</name>
</gene>
<reference evidence="2 3" key="1">
    <citation type="journal article" date="2021" name="Elife">
        <title>Chloroplast acquisition without the gene transfer in kleptoplastic sea slugs, Plakobranchus ocellatus.</title>
        <authorList>
            <person name="Maeda T."/>
            <person name="Takahashi S."/>
            <person name="Yoshida T."/>
            <person name="Shimamura S."/>
            <person name="Takaki Y."/>
            <person name="Nagai Y."/>
            <person name="Toyoda A."/>
            <person name="Suzuki Y."/>
            <person name="Arimoto A."/>
            <person name="Ishii H."/>
            <person name="Satoh N."/>
            <person name="Nishiyama T."/>
            <person name="Hasebe M."/>
            <person name="Maruyama T."/>
            <person name="Minagawa J."/>
            <person name="Obokata J."/>
            <person name="Shigenobu S."/>
        </authorList>
    </citation>
    <scope>NUCLEOTIDE SEQUENCE [LARGE SCALE GENOMIC DNA]</scope>
</reference>
<accession>A0AAV4AAM5</accession>
<feature type="region of interest" description="Disordered" evidence="1">
    <location>
        <begin position="1"/>
        <end position="49"/>
    </location>
</feature>
<evidence type="ECO:0000313" key="3">
    <source>
        <dbReference type="Proteomes" id="UP000735302"/>
    </source>
</evidence>
<protein>
    <submittedName>
        <fullName evidence="2">Uncharacterized protein</fullName>
    </submittedName>
</protein>
<proteinExistence type="predicted"/>
<dbReference type="AlphaFoldDB" id="A0AAV4AAM5"/>
<evidence type="ECO:0000256" key="1">
    <source>
        <dbReference type="SAM" id="MobiDB-lite"/>
    </source>
</evidence>
<evidence type="ECO:0000313" key="2">
    <source>
        <dbReference type="EMBL" id="GFO03676.1"/>
    </source>
</evidence>
<dbReference type="Proteomes" id="UP000735302">
    <property type="component" value="Unassembled WGS sequence"/>
</dbReference>
<dbReference type="EMBL" id="BLXT01003727">
    <property type="protein sequence ID" value="GFO03676.1"/>
    <property type="molecule type" value="Genomic_DNA"/>
</dbReference>
<keyword evidence="3" id="KW-1185">Reference proteome</keyword>
<name>A0AAV4AAM5_9GAST</name>
<sequence>MFASTSECLPVSTTPVSDYHNRPVHSSAEDDSGFTPLAARRPASSLSTAELRDLPVTLPALRTLCADPARPRTALDGPAPLALYAPPPRATVARVSPQSPDPFRTFLPFNVC</sequence>
<feature type="compositionally biased region" description="Polar residues" evidence="1">
    <location>
        <begin position="1"/>
        <end position="16"/>
    </location>
</feature>